<feature type="non-terminal residue" evidence="1">
    <location>
        <position position="66"/>
    </location>
</feature>
<name>A0A382T548_9ZZZZ</name>
<protein>
    <recommendedName>
        <fullName evidence="2">CoA transferase</fullName>
    </recommendedName>
</protein>
<dbReference type="PANTHER" id="PTHR48228">
    <property type="entry name" value="SUCCINYL-COA--D-CITRAMALATE COA-TRANSFERASE"/>
    <property type="match status" value="1"/>
</dbReference>
<dbReference type="AlphaFoldDB" id="A0A382T548"/>
<dbReference type="PANTHER" id="PTHR48228:SF5">
    <property type="entry name" value="ALPHA-METHYLACYL-COA RACEMASE"/>
    <property type="match status" value="1"/>
</dbReference>
<dbReference type="Pfam" id="PF02515">
    <property type="entry name" value="CoA_transf_3"/>
    <property type="match status" value="1"/>
</dbReference>
<accession>A0A382T548</accession>
<evidence type="ECO:0008006" key="2">
    <source>
        <dbReference type="Google" id="ProtNLM"/>
    </source>
</evidence>
<proteinExistence type="predicted"/>
<dbReference type="InterPro" id="IPR050509">
    <property type="entry name" value="CoA-transferase_III"/>
</dbReference>
<sequence length="66" mass="7309">MLLADMGADVIKVEAPPVHGDLELGGPRHGFDFQNLHRNKRSMTLNLKHPDGVAVFHEMVKHADVV</sequence>
<gene>
    <name evidence="1" type="ORF">METZ01_LOCUS369362</name>
</gene>
<organism evidence="1">
    <name type="scientific">marine metagenome</name>
    <dbReference type="NCBI Taxonomy" id="408172"/>
    <lineage>
        <taxon>unclassified sequences</taxon>
        <taxon>metagenomes</taxon>
        <taxon>ecological metagenomes</taxon>
    </lineage>
</organism>
<dbReference type="Gene3D" id="3.40.50.10540">
    <property type="entry name" value="Crotonobetainyl-coa:carnitine coa-transferase, domain 1"/>
    <property type="match status" value="1"/>
</dbReference>
<dbReference type="InterPro" id="IPR023606">
    <property type="entry name" value="CoA-Trfase_III_dom_1_sf"/>
</dbReference>
<evidence type="ECO:0000313" key="1">
    <source>
        <dbReference type="EMBL" id="SVD16508.1"/>
    </source>
</evidence>
<dbReference type="EMBL" id="UINC01133523">
    <property type="protein sequence ID" value="SVD16508.1"/>
    <property type="molecule type" value="Genomic_DNA"/>
</dbReference>
<reference evidence="1" key="1">
    <citation type="submission" date="2018-05" db="EMBL/GenBank/DDBJ databases">
        <authorList>
            <person name="Lanie J.A."/>
            <person name="Ng W.-L."/>
            <person name="Kazmierczak K.M."/>
            <person name="Andrzejewski T.M."/>
            <person name="Davidsen T.M."/>
            <person name="Wayne K.J."/>
            <person name="Tettelin H."/>
            <person name="Glass J.I."/>
            <person name="Rusch D."/>
            <person name="Podicherti R."/>
            <person name="Tsui H.-C.T."/>
            <person name="Winkler M.E."/>
        </authorList>
    </citation>
    <scope>NUCLEOTIDE SEQUENCE</scope>
</reference>
<dbReference type="SUPFAM" id="SSF89796">
    <property type="entry name" value="CoA-transferase family III (CaiB/BaiF)"/>
    <property type="match status" value="1"/>
</dbReference>
<dbReference type="InterPro" id="IPR003673">
    <property type="entry name" value="CoA-Trfase_fam_III"/>
</dbReference>
<dbReference type="GO" id="GO:0003824">
    <property type="term" value="F:catalytic activity"/>
    <property type="evidence" value="ECO:0007669"/>
    <property type="project" value="InterPro"/>
</dbReference>